<name>A0ABR2IB28_9EUKA</name>
<evidence type="ECO:0000313" key="2">
    <source>
        <dbReference type="Proteomes" id="UP001470230"/>
    </source>
</evidence>
<dbReference type="EMBL" id="JAPFFF010000018">
    <property type="protein sequence ID" value="KAK8860198.1"/>
    <property type="molecule type" value="Genomic_DNA"/>
</dbReference>
<comment type="caution">
    <text evidence="1">The sequence shown here is derived from an EMBL/GenBank/DDBJ whole genome shotgun (WGS) entry which is preliminary data.</text>
</comment>
<proteinExistence type="predicted"/>
<gene>
    <name evidence="1" type="ORF">M9Y10_011862</name>
</gene>
<sequence length="568" mass="65806">METIKEILNLFFTAWTPEIRFKYTSLCDKLSLEDKKQHLDSINLLAILIKVQGIEMIAFNSLYKKYNMINDDFLNQLPSEVLLRFWESLPQYICIHPQIALSLNNLVPVLEFDDSYKIFPHIIALSNPYLLNEFITRQSNKMVLKSLGYLFSSDNTDLICQIYPFFLKKEPNLISYCIQPDLKEEILTTALISNMTGKISSLNLAYLLMFLKNGKIKQDSKLFKAFGFYIKKFFIPDLNLNTITSASLFDTLTQKYPELVNEKPFTDHVIQTIEEAKLIVEDHRVNKIESFANDLISNGNNEEFNKYIAAAAISGLISSYIVDKNLLIKLILLIKQLQIVEFPDFLTVRLLRKDPNQIEKISSFHAIPAIASSFINGKLNPKVAELCSSKPYQIVKALYLIAVYDQERKKNYPFPSDFQSFINTVDFKNMKIPKGAPDFIKTFKFNGNADSLQTFYTNAFNDKNLTYKYFDIDKNYISRLVKIAKKYYPEFSYENKKDFSNFPQNVEEVEINENLFVTRVEMDLPEESFNSCLMSSLYNPDFTNTLNTINNDDDLEEYANLFMSTIGK</sequence>
<dbReference type="Proteomes" id="UP001470230">
    <property type="component" value="Unassembled WGS sequence"/>
</dbReference>
<evidence type="ECO:0000313" key="1">
    <source>
        <dbReference type="EMBL" id="KAK8860198.1"/>
    </source>
</evidence>
<organism evidence="1 2">
    <name type="scientific">Tritrichomonas musculus</name>
    <dbReference type="NCBI Taxonomy" id="1915356"/>
    <lineage>
        <taxon>Eukaryota</taxon>
        <taxon>Metamonada</taxon>
        <taxon>Parabasalia</taxon>
        <taxon>Tritrichomonadida</taxon>
        <taxon>Tritrichomonadidae</taxon>
        <taxon>Tritrichomonas</taxon>
    </lineage>
</organism>
<protein>
    <submittedName>
        <fullName evidence="1">Uncharacterized protein</fullName>
    </submittedName>
</protein>
<accession>A0ABR2IB28</accession>
<keyword evidence="2" id="KW-1185">Reference proteome</keyword>
<reference evidence="1 2" key="1">
    <citation type="submission" date="2024-04" db="EMBL/GenBank/DDBJ databases">
        <title>Tritrichomonas musculus Genome.</title>
        <authorList>
            <person name="Alves-Ferreira E."/>
            <person name="Grigg M."/>
            <person name="Lorenzi H."/>
            <person name="Galac M."/>
        </authorList>
    </citation>
    <scope>NUCLEOTIDE SEQUENCE [LARGE SCALE GENOMIC DNA]</scope>
    <source>
        <strain evidence="1 2">EAF2021</strain>
    </source>
</reference>